<evidence type="ECO:0000313" key="3">
    <source>
        <dbReference type="EMBL" id="KAF5217938.1"/>
    </source>
</evidence>
<evidence type="ECO:0008006" key="5">
    <source>
        <dbReference type="Google" id="ProtNLM"/>
    </source>
</evidence>
<accession>A0A7J6XVN7</accession>
<dbReference type="AlphaFoldDB" id="A0A7J6XVN7"/>
<keyword evidence="2" id="KW-0472">Membrane</keyword>
<keyword evidence="2" id="KW-0812">Transmembrane</keyword>
<dbReference type="VEuPathDB" id="TriTrypDB:ECC02_009179"/>
<keyword evidence="2" id="KW-1133">Transmembrane helix</keyword>
<dbReference type="EMBL" id="JABDHM010000114">
    <property type="protein sequence ID" value="KAF5217938.1"/>
    <property type="molecule type" value="Genomic_DNA"/>
</dbReference>
<dbReference type="InterPro" id="IPR052201">
    <property type="entry name" value="LRR-containing_regulator"/>
</dbReference>
<evidence type="ECO:0000313" key="4">
    <source>
        <dbReference type="Proteomes" id="UP000583944"/>
    </source>
</evidence>
<dbReference type="SMART" id="SM00368">
    <property type="entry name" value="LRR_RI"/>
    <property type="match status" value="4"/>
</dbReference>
<dbReference type="SUPFAM" id="SSF52047">
    <property type="entry name" value="RNI-like"/>
    <property type="match status" value="1"/>
</dbReference>
<sequence>MYFVILLLCDPRVGELEGWVNKRGRFFFVFFLFSVVGLLLFFSFFSPPLFGFSTKIGYQIMSTKRQAPKEKLKTVVNTPAQVLNVDVDLRRLHEACGSLGEYIVPFMRRLKMELQRVKDGEQADVPTVPLFVHGEIPYAEIKQLFLDVLSTYPFLRVMQLHHCAIGDEGILTIVDFIRSYRPSPDRNPFGIQCLELLECLIGPTGAKYFAKLLSENETLTRCLLDFNPLGDAGAEAIGKAMLWNGTLEDLSLQYCNIGASGANALAEGVLRCSNVRVFSLRGNPVGPEGIKAIGAALSIGNRINSLDIAGTGFGGSFPAVESFCQGAECSPSLTSVDMDYNLLAPEAGSLIASLISKNKRLVQFRVNERMEVSEFLTIQNALEQNMRNAKKKKKKTKAPKS</sequence>
<comment type="caution">
    <text evidence="3">The sequence shown here is derived from an EMBL/GenBank/DDBJ whole genome shotgun (WGS) entry which is preliminary data.</text>
</comment>
<dbReference type="Proteomes" id="UP000583944">
    <property type="component" value="Unassembled WGS sequence"/>
</dbReference>
<dbReference type="PANTHER" id="PTHR24111">
    <property type="entry name" value="LEUCINE-RICH REPEAT-CONTAINING PROTEIN 34"/>
    <property type="match status" value="1"/>
</dbReference>
<evidence type="ECO:0000256" key="2">
    <source>
        <dbReference type="SAM" id="Phobius"/>
    </source>
</evidence>
<proteinExistence type="predicted"/>
<feature type="transmembrane region" description="Helical" evidence="2">
    <location>
        <begin position="26"/>
        <end position="45"/>
    </location>
</feature>
<reference evidence="3 4" key="1">
    <citation type="journal article" date="2019" name="Genome Biol. Evol.">
        <title>Nanopore Sequencing Significantly Improves Genome Assembly of the Protozoan Parasite Trypanosoma cruzi.</title>
        <authorList>
            <person name="Diaz-Viraque F."/>
            <person name="Pita S."/>
            <person name="Greif G."/>
            <person name="de Souza R.C.M."/>
            <person name="Iraola G."/>
            <person name="Robello C."/>
        </authorList>
    </citation>
    <scope>NUCLEOTIDE SEQUENCE [LARGE SCALE GENOMIC DNA]</scope>
    <source>
        <strain evidence="3 4">Berenice</strain>
    </source>
</reference>
<dbReference type="Gene3D" id="3.80.10.10">
    <property type="entry name" value="Ribonuclease Inhibitor"/>
    <property type="match status" value="2"/>
</dbReference>
<dbReference type="InterPro" id="IPR001611">
    <property type="entry name" value="Leu-rich_rpt"/>
</dbReference>
<dbReference type="Pfam" id="PF13516">
    <property type="entry name" value="LRR_6"/>
    <property type="match status" value="3"/>
</dbReference>
<evidence type="ECO:0000256" key="1">
    <source>
        <dbReference type="ARBA" id="ARBA00022737"/>
    </source>
</evidence>
<keyword evidence="1" id="KW-0677">Repeat</keyword>
<name>A0A7J6XVN7_TRYCR</name>
<dbReference type="PANTHER" id="PTHR24111:SF0">
    <property type="entry name" value="LEUCINE-RICH REPEAT-CONTAINING PROTEIN"/>
    <property type="match status" value="1"/>
</dbReference>
<gene>
    <name evidence="3" type="ORF">ECC02_009179</name>
</gene>
<protein>
    <recommendedName>
        <fullName evidence="5">Leucine Rich repeat</fullName>
    </recommendedName>
</protein>
<dbReference type="InterPro" id="IPR032675">
    <property type="entry name" value="LRR_dom_sf"/>
</dbReference>
<dbReference type="VEuPathDB" id="TriTrypDB:BCY84_06761"/>
<organism evidence="3 4">
    <name type="scientific">Trypanosoma cruzi</name>
    <dbReference type="NCBI Taxonomy" id="5693"/>
    <lineage>
        <taxon>Eukaryota</taxon>
        <taxon>Discoba</taxon>
        <taxon>Euglenozoa</taxon>
        <taxon>Kinetoplastea</taxon>
        <taxon>Metakinetoplastina</taxon>
        <taxon>Trypanosomatida</taxon>
        <taxon>Trypanosomatidae</taxon>
        <taxon>Trypanosoma</taxon>
        <taxon>Schizotrypanum</taxon>
    </lineage>
</organism>